<reference evidence="1 2" key="1">
    <citation type="journal article" date="2021" name="Elife">
        <title>Chloroplast acquisition without the gene transfer in kleptoplastic sea slugs, Plakobranchus ocellatus.</title>
        <authorList>
            <person name="Maeda T."/>
            <person name="Takahashi S."/>
            <person name="Yoshida T."/>
            <person name="Shimamura S."/>
            <person name="Takaki Y."/>
            <person name="Nagai Y."/>
            <person name="Toyoda A."/>
            <person name="Suzuki Y."/>
            <person name="Arimoto A."/>
            <person name="Ishii H."/>
            <person name="Satoh N."/>
            <person name="Nishiyama T."/>
            <person name="Hasebe M."/>
            <person name="Maruyama T."/>
            <person name="Minagawa J."/>
            <person name="Obokata J."/>
            <person name="Shigenobu S."/>
        </authorList>
    </citation>
    <scope>NUCLEOTIDE SEQUENCE [LARGE SCALE GENOMIC DNA]</scope>
</reference>
<sequence>METKLMCFPCPTIIMGQPLRASSVSMAGGQREQVNQDECTTVLAVRLGIPGKALGQTRSQGWLVAGWPGRQGKDKGWEKEER</sequence>
<comment type="caution">
    <text evidence="1">The sequence shown here is derived from an EMBL/GenBank/DDBJ whole genome shotgun (WGS) entry which is preliminary data.</text>
</comment>
<accession>A0AAV4DVU6</accession>
<proteinExistence type="predicted"/>
<gene>
    <name evidence="1" type="ORF">PoB_007474900</name>
</gene>
<evidence type="ECO:0000313" key="2">
    <source>
        <dbReference type="Proteomes" id="UP000735302"/>
    </source>
</evidence>
<name>A0AAV4DVU6_9GAST</name>
<protein>
    <submittedName>
        <fullName evidence="1">Uncharacterized protein</fullName>
    </submittedName>
</protein>
<organism evidence="1 2">
    <name type="scientific">Plakobranchus ocellatus</name>
    <dbReference type="NCBI Taxonomy" id="259542"/>
    <lineage>
        <taxon>Eukaryota</taxon>
        <taxon>Metazoa</taxon>
        <taxon>Spiralia</taxon>
        <taxon>Lophotrochozoa</taxon>
        <taxon>Mollusca</taxon>
        <taxon>Gastropoda</taxon>
        <taxon>Heterobranchia</taxon>
        <taxon>Euthyneura</taxon>
        <taxon>Panpulmonata</taxon>
        <taxon>Sacoglossa</taxon>
        <taxon>Placobranchoidea</taxon>
        <taxon>Plakobranchidae</taxon>
        <taxon>Plakobranchus</taxon>
    </lineage>
</organism>
<dbReference type="Proteomes" id="UP000735302">
    <property type="component" value="Unassembled WGS sequence"/>
</dbReference>
<evidence type="ECO:0000313" key="1">
    <source>
        <dbReference type="EMBL" id="GFO48244.1"/>
    </source>
</evidence>
<dbReference type="EMBL" id="BLXT01008384">
    <property type="protein sequence ID" value="GFO48244.1"/>
    <property type="molecule type" value="Genomic_DNA"/>
</dbReference>
<dbReference type="AlphaFoldDB" id="A0AAV4DVU6"/>
<keyword evidence="2" id="KW-1185">Reference proteome</keyword>